<dbReference type="EMBL" id="QVRA01000005">
    <property type="protein sequence ID" value="RJG55761.1"/>
    <property type="molecule type" value="Genomic_DNA"/>
</dbReference>
<feature type="domain" description="Activator of Hsp90 ATPase homologue 1/2-like C-terminal" evidence="2">
    <location>
        <begin position="16"/>
        <end position="147"/>
    </location>
</feature>
<gene>
    <name evidence="3" type="ORF">D0Z70_06860</name>
</gene>
<dbReference type="OrthoDB" id="9805228at2"/>
<name>A0A418YUJ4_9SPHN</name>
<dbReference type="AlphaFoldDB" id="A0A418YUJ4"/>
<comment type="caution">
    <text evidence="3">The sequence shown here is derived from an EMBL/GenBank/DDBJ whole genome shotgun (WGS) entry which is preliminary data.</text>
</comment>
<dbReference type="InterPro" id="IPR013538">
    <property type="entry name" value="ASHA1/2-like_C"/>
</dbReference>
<dbReference type="InterPro" id="IPR023393">
    <property type="entry name" value="START-like_dom_sf"/>
</dbReference>
<evidence type="ECO:0000259" key="2">
    <source>
        <dbReference type="Pfam" id="PF08327"/>
    </source>
</evidence>
<evidence type="ECO:0000256" key="1">
    <source>
        <dbReference type="ARBA" id="ARBA00006817"/>
    </source>
</evidence>
<evidence type="ECO:0000313" key="4">
    <source>
        <dbReference type="Proteomes" id="UP000283469"/>
    </source>
</evidence>
<proteinExistence type="inferred from homology"/>
<reference evidence="3 4" key="1">
    <citation type="submission" date="2018-08" db="EMBL/GenBank/DDBJ databases">
        <title>Sphingobium sp. EO9.</title>
        <authorList>
            <person name="Park Y."/>
            <person name="Kim K.H."/>
            <person name="Jeon C.O."/>
        </authorList>
    </citation>
    <scope>NUCLEOTIDE SEQUENCE [LARGE SCALE GENOMIC DNA]</scope>
    <source>
        <strain evidence="3 4">EO9</strain>
    </source>
</reference>
<dbReference type="Proteomes" id="UP000283469">
    <property type="component" value="Unassembled WGS sequence"/>
</dbReference>
<dbReference type="Pfam" id="PF08327">
    <property type="entry name" value="AHSA1"/>
    <property type="match status" value="1"/>
</dbReference>
<protein>
    <submittedName>
        <fullName evidence="3">ATPase</fullName>
    </submittedName>
</protein>
<evidence type="ECO:0000313" key="3">
    <source>
        <dbReference type="EMBL" id="RJG55761.1"/>
    </source>
</evidence>
<dbReference type="Gene3D" id="3.30.530.20">
    <property type="match status" value="1"/>
</dbReference>
<keyword evidence="4" id="KW-1185">Reference proteome</keyword>
<comment type="similarity">
    <text evidence="1">Belongs to the AHA1 family.</text>
</comment>
<sequence length="153" mass="17195">MSEGAHDLSVTCTIAAPRATCWRVWTDRKEDWFCPKPWRAEVIEEDLRPGGRSAVQMFGPDGEETGPMEGVFLEVVPLERIVTTDAYAAGWVPQTPFMTAIWTFAQEGDATRFTATARHWDAESKARHLEMGFHPGWDQMMAQYKALCEAEAG</sequence>
<dbReference type="SUPFAM" id="SSF55961">
    <property type="entry name" value="Bet v1-like"/>
    <property type="match status" value="1"/>
</dbReference>
<organism evidence="3 4">
    <name type="scientific">Sphingobium terrigena</name>
    <dbReference type="NCBI Taxonomy" id="2304063"/>
    <lineage>
        <taxon>Bacteria</taxon>
        <taxon>Pseudomonadati</taxon>
        <taxon>Pseudomonadota</taxon>
        <taxon>Alphaproteobacteria</taxon>
        <taxon>Sphingomonadales</taxon>
        <taxon>Sphingomonadaceae</taxon>
        <taxon>Sphingobium</taxon>
    </lineage>
</organism>
<dbReference type="RefSeq" id="WP_119744726.1">
    <property type="nucleotide sequence ID" value="NZ_QVRA01000005.1"/>
</dbReference>
<accession>A0A418YUJ4</accession>